<dbReference type="EMBL" id="MU006784">
    <property type="protein sequence ID" value="KAF2640583.1"/>
    <property type="molecule type" value="Genomic_DNA"/>
</dbReference>
<reference evidence="2" key="1">
    <citation type="journal article" date="2020" name="Stud. Mycol.">
        <title>101 Dothideomycetes genomes: a test case for predicting lifestyles and emergence of pathogens.</title>
        <authorList>
            <person name="Haridas S."/>
            <person name="Albert R."/>
            <person name="Binder M."/>
            <person name="Bloem J."/>
            <person name="Labutti K."/>
            <person name="Salamov A."/>
            <person name="Andreopoulos B."/>
            <person name="Baker S."/>
            <person name="Barry K."/>
            <person name="Bills G."/>
            <person name="Bluhm B."/>
            <person name="Cannon C."/>
            <person name="Castanera R."/>
            <person name="Culley D."/>
            <person name="Daum C."/>
            <person name="Ezra D."/>
            <person name="Gonzalez J."/>
            <person name="Henrissat B."/>
            <person name="Kuo A."/>
            <person name="Liang C."/>
            <person name="Lipzen A."/>
            <person name="Lutzoni F."/>
            <person name="Magnuson J."/>
            <person name="Mondo S."/>
            <person name="Nolan M."/>
            <person name="Ohm R."/>
            <person name="Pangilinan J."/>
            <person name="Park H.-J."/>
            <person name="Ramirez L."/>
            <person name="Alfaro M."/>
            <person name="Sun H."/>
            <person name="Tritt A."/>
            <person name="Yoshinaga Y."/>
            <person name="Zwiers L.-H."/>
            <person name="Turgeon B."/>
            <person name="Goodwin S."/>
            <person name="Spatafora J."/>
            <person name="Crous P."/>
            <person name="Grigoriev I."/>
        </authorList>
    </citation>
    <scope>NUCLEOTIDE SEQUENCE</scope>
    <source>
        <strain evidence="2">CBS 473.64</strain>
    </source>
</reference>
<feature type="region of interest" description="Disordered" evidence="1">
    <location>
        <begin position="215"/>
        <end position="254"/>
    </location>
</feature>
<evidence type="ECO:0000256" key="1">
    <source>
        <dbReference type="SAM" id="MobiDB-lite"/>
    </source>
</evidence>
<name>A0A6A6S1N0_9PLEO</name>
<dbReference type="AlphaFoldDB" id="A0A6A6S1N0"/>
<feature type="region of interest" description="Disordered" evidence="1">
    <location>
        <begin position="1"/>
        <end position="66"/>
    </location>
</feature>
<gene>
    <name evidence="2" type="ORF">P280DRAFT_480109</name>
</gene>
<feature type="compositionally biased region" description="Low complexity" evidence="1">
    <location>
        <begin position="222"/>
        <end position="231"/>
    </location>
</feature>
<proteinExistence type="predicted"/>
<feature type="compositionally biased region" description="Polar residues" evidence="1">
    <location>
        <begin position="1"/>
        <end position="18"/>
    </location>
</feature>
<feature type="region of interest" description="Disordered" evidence="1">
    <location>
        <begin position="298"/>
        <end position="317"/>
    </location>
</feature>
<keyword evidence="3" id="KW-1185">Reference proteome</keyword>
<feature type="compositionally biased region" description="Low complexity" evidence="1">
    <location>
        <begin position="46"/>
        <end position="62"/>
    </location>
</feature>
<feature type="compositionally biased region" description="Basic and acidic residues" evidence="1">
    <location>
        <begin position="237"/>
        <end position="246"/>
    </location>
</feature>
<sequence>MKAQNPRPTQAAVASQPSFGVRPSPIQPESDKGMSADGIDRHPPHSSTIIRPIRTSTPPISIQQTPQVRTIRRVGSMVSLPQLRDGASAAHPPRSVPRRKPVPAPASSAHLNVRDDELALNNSAPIKKRRHRRSLAVSLPGTASNAALLPARPSAEAGSVGHCESSRDERPRHFSFNRFMGASIRSLKLKMQNSVSIPPKPRRSSRVRFSQEIEYALPPSPSSSTSSQSRPMITLPDRNHDREESSVIRLPPPTDAVEPFVQQQEADLDMHIRMAHEHRLLNDMRHKGELERRRIEKEKARKEMAPGKKGLFPRLFTRKKALPDLQKRYIEDISRPGDRHSSSESG</sequence>
<dbReference type="Proteomes" id="UP000799753">
    <property type="component" value="Unassembled WGS sequence"/>
</dbReference>
<feature type="region of interest" description="Disordered" evidence="1">
    <location>
        <begin position="327"/>
        <end position="346"/>
    </location>
</feature>
<feature type="compositionally biased region" description="Basic and acidic residues" evidence="1">
    <location>
        <begin position="29"/>
        <end position="43"/>
    </location>
</feature>
<feature type="region of interest" description="Disordered" evidence="1">
    <location>
        <begin position="80"/>
        <end position="110"/>
    </location>
</feature>
<accession>A0A6A6S1N0</accession>
<organism evidence="2 3">
    <name type="scientific">Massarina eburnea CBS 473.64</name>
    <dbReference type="NCBI Taxonomy" id="1395130"/>
    <lineage>
        <taxon>Eukaryota</taxon>
        <taxon>Fungi</taxon>
        <taxon>Dikarya</taxon>
        <taxon>Ascomycota</taxon>
        <taxon>Pezizomycotina</taxon>
        <taxon>Dothideomycetes</taxon>
        <taxon>Pleosporomycetidae</taxon>
        <taxon>Pleosporales</taxon>
        <taxon>Massarineae</taxon>
        <taxon>Massarinaceae</taxon>
        <taxon>Massarina</taxon>
    </lineage>
</organism>
<evidence type="ECO:0000313" key="2">
    <source>
        <dbReference type="EMBL" id="KAF2640583.1"/>
    </source>
</evidence>
<evidence type="ECO:0000313" key="3">
    <source>
        <dbReference type="Proteomes" id="UP000799753"/>
    </source>
</evidence>
<protein>
    <submittedName>
        <fullName evidence="2">Uncharacterized protein</fullName>
    </submittedName>
</protein>